<dbReference type="AlphaFoldDB" id="A0A6N2ZI64"/>
<organism evidence="1">
    <name type="scientific">[Ruminococcus] torques</name>
    <dbReference type="NCBI Taxonomy" id="33039"/>
    <lineage>
        <taxon>Bacteria</taxon>
        <taxon>Bacillati</taxon>
        <taxon>Bacillota</taxon>
        <taxon>Clostridia</taxon>
        <taxon>Lachnospirales</taxon>
        <taxon>Lachnospiraceae</taxon>
        <taxon>Mediterraneibacter</taxon>
    </lineage>
</organism>
<gene>
    <name evidence="1" type="ORF">RTLFYP15_00733</name>
</gene>
<name>A0A6N2ZI64_9FIRM</name>
<sequence length="420" mass="49518">MLTLSGKIVVNVEASYIETYLRKKGYARTEEQKAKRVEYWVNDLIVQKELDVQEFEDFLYEELFFGKRKCIRIYHLDFLNKIRNPRDWASNLNRVFGQSELNFNSILTTIPSKEEPEKIAAITSETDYKGNLSKIQILLVRYAETWEAGRINETCSYYPIEIDLKKETMNIKAWNRKGLTENYKTEEYMDRIVGLLSSNFNVITRNYMSEHKKALHNMSQGIVTDLYNKIPAYNEIRNIEQESSEFEKKALEKLSLKHLGEQEERSIPKYVFDFQEELKKVMEKLCICDYFYDVQHETAVWEMGVEMIVSKIKFQDIEHVLTIMSSESSQIPIFCTKTFLSLKKSLEDAKVVDRLWIEKSRTRGKLSLAYNAVKDEFLEIGIQSRIRFKREDLEIAEEIYNQYANGTVGEIKNQDQRNIV</sequence>
<protein>
    <submittedName>
        <fullName evidence="1">Uncharacterized protein</fullName>
    </submittedName>
</protein>
<reference evidence="1" key="1">
    <citation type="submission" date="2019-11" db="EMBL/GenBank/DDBJ databases">
        <authorList>
            <person name="Feng L."/>
        </authorList>
    </citation>
    <scope>NUCLEOTIDE SEQUENCE</scope>
    <source>
        <strain evidence="1">RtorquesLFYP15</strain>
    </source>
</reference>
<dbReference type="EMBL" id="CACRUQ010000005">
    <property type="protein sequence ID" value="VYT79229.1"/>
    <property type="molecule type" value="Genomic_DNA"/>
</dbReference>
<evidence type="ECO:0000313" key="1">
    <source>
        <dbReference type="EMBL" id="VYT79229.1"/>
    </source>
</evidence>
<proteinExistence type="predicted"/>
<accession>A0A6N2ZI64</accession>